<dbReference type="EMBL" id="BAAASG010000009">
    <property type="protein sequence ID" value="GAA2497298.1"/>
    <property type="molecule type" value="Genomic_DNA"/>
</dbReference>
<accession>A0ABN3M7P8</accession>
<organism evidence="2 3">
    <name type="scientific">Streptomyces longisporus</name>
    <dbReference type="NCBI Taxonomy" id="1948"/>
    <lineage>
        <taxon>Bacteria</taxon>
        <taxon>Bacillati</taxon>
        <taxon>Actinomycetota</taxon>
        <taxon>Actinomycetes</taxon>
        <taxon>Kitasatosporales</taxon>
        <taxon>Streptomycetaceae</taxon>
        <taxon>Streptomyces</taxon>
    </lineage>
</organism>
<feature type="compositionally biased region" description="Low complexity" evidence="1">
    <location>
        <begin position="410"/>
        <end position="419"/>
    </location>
</feature>
<feature type="compositionally biased region" description="Basic residues" evidence="1">
    <location>
        <begin position="400"/>
        <end position="409"/>
    </location>
</feature>
<evidence type="ECO:0000256" key="1">
    <source>
        <dbReference type="SAM" id="MobiDB-lite"/>
    </source>
</evidence>
<feature type="region of interest" description="Disordered" evidence="1">
    <location>
        <begin position="380"/>
        <end position="450"/>
    </location>
</feature>
<sequence>MYDWIPARPVLSPLDADTDGLLARLRSLAASADHRDPVIRARLRCAYADAAVPLEGTREELERSWQQLVRAAAAGRFRGARALVASRAAYAFAARGDGEQAENLWRQAVLASSEEQLYGDARGAMRSLQYLAIDQGRPLGGPNGATGGLPDRKRLLAAALDPALSALEAAHHGRLPDALGDVRRYLWEARLSGDRREEASAQALLGDVLSTGGHHLAATHYYLEAGAGDKAAAAVRALPRPFDVTNWLNSPVRHRQAASIAVMKAQAAALPDTVVPESVRQLLEHAATVWAAPHADPAPERQALNAVAAFGRRIPESAVDTILALARPATATPAPASWVVVAPVVANLLIQAYWARGTTTPRNRPDAGLLAGAASAAFQPVAPDARDPRAGTRALTGHRALPRRGRRPGRPACPRALARGHARGPDRSPSSLRRAAAPPRGHPSQRCDPTQATETVDFLKALLKADTLIDVSPDDLGPDQAQPAGRVVLQIQLNPPADTSSTQVYGQPTAQHIPDQAAIQTATGPDQAALLASGPLPALAEAIARHLLAMAEDTHDTSPSRIQAIDALRALAFHLPGPVLFDITDRMLIVSRNPGLPEFDRLTLEASGAFSRGRLNLGITHLPGMALVLATDAFIQQRDRQSPLAAQETAFADEVMASSAALMRDPDAEVRKLGAIAMHDLAHGAPDAAVQTTGMLSHPDPQVRVLGASIVPLTPDRQALLASDPALEVRQALSDRLTAQSPTAPN</sequence>
<name>A0ABN3M7P8_STRLO</name>
<evidence type="ECO:0000313" key="2">
    <source>
        <dbReference type="EMBL" id="GAA2497298.1"/>
    </source>
</evidence>
<reference evidence="2 3" key="1">
    <citation type="journal article" date="2019" name="Int. J. Syst. Evol. Microbiol.">
        <title>The Global Catalogue of Microorganisms (GCM) 10K type strain sequencing project: providing services to taxonomists for standard genome sequencing and annotation.</title>
        <authorList>
            <consortium name="The Broad Institute Genomics Platform"/>
            <consortium name="The Broad Institute Genome Sequencing Center for Infectious Disease"/>
            <person name="Wu L."/>
            <person name="Ma J."/>
        </authorList>
    </citation>
    <scope>NUCLEOTIDE SEQUENCE [LARGE SCALE GENOMIC DNA]</scope>
    <source>
        <strain evidence="2 3">JCM 4395</strain>
    </source>
</reference>
<proteinExistence type="predicted"/>
<comment type="caution">
    <text evidence="2">The sequence shown here is derived from an EMBL/GenBank/DDBJ whole genome shotgun (WGS) entry which is preliminary data.</text>
</comment>
<dbReference type="RefSeq" id="WP_344402048.1">
    <property type="nucleotide sequence ID" value="NZ_BAAASG010000009.1"/>
</dbReference>
<gene>
    <name evidence="2" type="ORF">GCM10010276_43060</name>
</gene>
<protein>
    <submittedName>
        <fullName evidence="2">Uncharacterized protein</fullName>
    </submittedName>
</protein>
<dbReference type="Proteomes" id="UP001501777">
    <property type="component" value="Unassembled WGS sequence"/>
</dbReference>
<keyword evidence="3" id="KW-1185">Reference proteome</keyword>
<evidence type="ECO:0000313" key="3">
    <source>
        <dbReference type="Proteomes" id="UP001501777"/>
    </source>
</evidence>